<name>X1JC25_9ZZZZ</name>
<feature type="non-terminal residue" evidence="1">
    <location>
        <position position="75"/>
    </location>
</feature>
<organism evidence="1">
    <name type="scientific">marine sediment metagenome</name>
    <dbReference type="NCBI Taxonomy" id="412755"/>
    <lineage>
        <taxon>unclassified sequences</taxon>
        <taxon>metagenomes</taxon>
        <taxon>ecological metagenomes</taxon>
    </lineage>
</organism>
<accession>X1JC25</accession>
<dbReference type="Gene3D" id="3.40.50.2000">
    <property type="entry name" value="Glycogen Phosphorylase B"/>
    <property type="match status" value="1"/>
</dbReference>
<protein>
    <submittedName>
        <fullName evidence="1">Uncharacterized protein</fullName>
    </submittedName>
</protein>
<dbReference type="AlphaFoldDB" id="X1JC25"/>
<sequence length="75" mass="8549">MDFENSPSFDDYSSDIRESLGLKADELLILQPTRVVKRKGVEHSIELVSRLGLKAKLVISYASGDEGYEYEQRVR</sequence>
<gene>
    <name evidence="1" type="ORF">S03H2_43056</name>
</gene>
<dbReference type="EMBL" id="BARU01026830">
    <property type="protein sequence ID" value="GAH67328.1"/>
    <property type="molecule type" value="Genomic_DNA"/>
</dbReference>
<proteinExistence type="predicted"/>
<reference evidence="1" key="1">
    <citation type="journal article" date="2014" name="Front. Microbiol.">
        <title>High frequency of phylogenetically diverse reductive dehalogenase-homologous genes in deep subseafloor sedimentary metagenomes.</title>
        <authorList>
            <person name="Kawai M."/>
            <person name="Futagami T."/>
            <person name="Toyoda A."/>
            <person name="Takaki Y."/>
            <person name="Nishi S."/>
            <person name="Hori S."/>
            <person name="Arai W."/>
            <person name="Tsubouchi T."/>
            <person name="Morono Y."/>
            <person name="Uchiyama I."/>
            <person name="Ito T."/>
            <person name="Fujiyama A."/>
            <person name="Inagaki F."/>
            <person name="Takami H."/>
        </authorList>
    </citation>
    <scope>NUCLEOTIDE SEQUENCE</scope>
    <source>
        <strain evidence="1">Expedition CK06-06</strain>
    </source>
</reference>
<dbReference type="SUPFAM" id="SSF53756">
    <property type="entry name" value="UDP-Glycosyltransferase/glycogen phosphorylase"/>
    <property type="match status" value="1"/>
</dbReference>
<comment type="caution">
    <text evidence="1">The sequence shown here is derived from an EMBL/GenBank/DDBJ whole genome shotgun (WGS) entry which is preliminary data.</text>
</comment>
<evidence type="ECO:0000313" key="1">
    <source>
        <dbReference type="EMBL" id="GAH67328.1"/>
    </source>
</evidence>